<keyword evidence="4" id="KW-1133">Transmembrane helix</keyword>
<protein>
    <recommendedName>
        <fullName evidence="2">Anti-sigma-W factor RsiW</fullName>
    </recommendedName>
</protein>
<dbReference type="RefSeq" id="WP_086986547.1">
    <property type="nucleotide sequence ID" value="NZ_FJNA01000002.1"/>
</dbReference>
<evidence type="ECO:0000313" key="7">
    <source>
        <dbReference type="EMBL" id="SEA88705.1"/>
    </source>
</evidence>
<evidence type="ECO:0000259" key="5">
    <source>
        <dbReference type="Pfam" id="PF13127"/>
    </source>
</evidence>
<evidence type="ECO:0000259" key="6">
    <source>
        <dbReference type="Pfam" id="PF13490"/>
    </source>
</evidence>
<dbReference type="GO" id="GO:0008270">
    <property type="term" value="F:zinc ion binding"/>
    <property type="evidence" value="ECO:0007669"/>
    <property type="project" value="UniProtKB-KW"/>
</dbReference>
<accession>A0AB38A3B2</accession>
<feature type="coiled-coil region" evidence="3">
    <location>
        <begin position="28"/>
        <end position="55"/>
    </location>
</feature>
<dbReference type="InterPro" id="IPR027383">
    <property type="entry name" value="Znf_put"/>
</dbReference>
<keyword evidence="4" id="KW-0472">Membrane</keyword>
<keyword evidence="7" id="KW-0863">Zinc-finger</keyword>
<feature type="domain" description="Putative zinc-finger" evidence="6">
    <location>
        <begin position="5"/>
        <end position="38"/>
    </location>
</feature>
<keyword evidence="8" id="KW-1185">Reference proteome</keyword>
<dbReference type="InterPro" id="IPR041916">
    <property type="entry name" value="Anti_sigma_zinc_sf"/>
</dbReference>
<dbReference type="Gene3D" id="1.10.10.1320">
    <property type="entry name" value="Anti-sigma factor, zinc-finger domain"/>
    <property type="match status" value="1"/>
</dbReference>
<proteinExistence type="inferred from homology"/>
<dbReference type="InterPro" id="IPR025016">
    <property type="entry name" value="DUF3955"/>
</dbReference>
<comment type="caution">
    <text evidence="7">The sequence shown here is derived from an EMBL/GenBank/DDBJ whole genome shotgun (WGS) entry which is preliminary data.</text>
</comment>
<gene>
    <name evidence="7" type="ORF">SAMN04488525_10941</name>
</gene>
<feature type="transmembrane region" description="Helical" evidence="4">
    <location>
        <begin position="115"/>
        <end position="138"/>
    </location>
</feature>
<organism evidence="7 8">
    <name type="scientific">Trichococcus collinsii</name>
    <dbReference type="NCBI Taxonomy" id="157076"/>
    <lineage>
        <taxon>Bacteria</taxon>
        <taxon>Bacillati</taxon>
        <taxon>Bacillota</taxon>
        <taxon>Bacilli</taxon>
        <taxon>Lactobacillales</taxon>
        <taxon>Carnobacteriaceae</taxon>
        <taxon>Trichococcus</taxon>
    </lineage>
</organism>
<sequence length="144" mass="16349">MKISCDIIKDLLPLYYDNVCSTESRKLIEEHLENCEECKAELKKYDIEIKGVNNMEEANLLGKIAKKWKNDKKTAFLKGTALVSMIGGILCVIAYNVNGSYIDKDGFLVESFGFIPLGFLFAFIALVSVIILAFIAIIRRYKRR</sequence>
<name>A0AB38A3B2_9LACT</name>
<dbReference type="AlphaFoldDB" id="A0AB38A3B2"/>
<evidence type="ECO:0000256" key="1">
    <source>
        <dbReference type="ARBA" id="ARBA00024353"/>
    </source>
</evidence>
<feature type="transmembrane region" description="Helical" evidence="4">
    <location>
        <begin position="75"/>
        <end position="95"/>
    </location>
</feature>
<feature type="domain" description="DUF3955" evidence="5">
    <location>
        <begin position="81"/>
        <end position="133"/>
    </location>
</feature>
<dbReference type="EMBL" id="FNQH01000009">
    <property type="protein sequence ID" value="SEA88705.1"/>
    <property type="molecule type" value="Genomic_DNA"/>
</dbReference>
<comment type="similarity">
    <text evidence="1">Belongs to the zinc-associated anti-sigma factor (ZAS) superfamily. Anti-sigma-W factor family.</text>
</comment>
<dbReference type="Proteomes" id="UP000199042">
    <property type="component" value="Unassembled WGS sequence"/>
</dbReference>
<dbReference type="Pfam" id="PF13127">
    <property type="entry name" value="DUF3955"/>
    <property type="match status" value="1"/>
</dbReference>
<evidence type="ECO:0000256" key="2">
    <source>
        <dbReference type="ARBA" id="ARBA00024438"/>
    </source>
</evidence>
<keyword evidence="3" id="KW-0175">Coiled coil</keyword>
<keyword evidence="4" id="KW-0812">Transmembrane</keyword>
<evidence type="ECO:0000256" key="4">
    <source>
        <dbReference type="SAM" id="Phobius"/>
    </source>
</evidence>
<reference evidence="7 8" key="1">
    <citation type="submission" date="2016-10" db="EMBL/GenBank/DDBJ databases">
        <authorList>
            <person name="Varghese N."/>
            <person name="Submissions S."/>
        </authorList>
    </citation>
    <scope>NUCLEOTIDE SEQUENCE [LARGE SCALE GENOMIC DNA]</scope>
    <source>
        <strain evidence="7 8">DSM 14526</strain>
    </source>
</reference>
<dbReference type="Pfam" id="PF13490">
    <property type="entry name" value="zf-HC2"/>
    <property type="match status" value="1"/>
</dbReference>
<keyword evidence="7" id="KW-0862">Zinc</keyword>
<keyword evidence="7" id="KW-0479">Metal-binding</keyword>
<evidence type="ECO:0000313" key="8">
    <source>
        <dbReference type="Proteomes" id="UP000199042"/>
    </source>
</evidence>
<evidence type="ECO:0000256" key="3">
    <source>
        <dbReference type="SAM" id="Coils"/>
    </source>
</evidence>